<evidence type="ECO:0000259" key="1">
    <source>
        <dbReference type="Pfam" id="PF09994"/>
    </source>
</evidence>
<dbReference type="SUPFAM" id="SSF53474">
    <property type="entry name" value="alpha/beta-Hydrolases"/>
    <property type="match status" value="1"/>
</dbReference>
<dbReference type="InterPro" id="IPR018712">
    <property type="entry name" value="Tle1-like_cat"/>
</dbReference>
<organism evidence="2 3">
    <name type="scientific">Pseudocercospora fuligena</name>
    <dbReference type="NCBI Taxonomy" id="685502"/>
    <lineage>
        <taxon>Eukaryota</taxon>
        <taxon>Fungi</taxon>
        <taxon>Dikarya</taxon>
        <taxon>Ascomycota</taxon>
        <taxon>Pezizomycotina</taxon>
        <taxon>Dothideomycetes</taxon>
        <taxon>Dothideomycetidae</taxon>
        <taxon>Mycosphaerellales</taxon>
        <taxon>Mycosphaerellaceae</taxon>
        <taxon>Pseudocercospora</taxon>
    </lineage>
</organism>
<dbReference type="Pfam" id="PF09994">
    <property type="entry name" value="T6SS_Tle1-like_cat"/>
    <property type="match status" value="1"/>
</dbReference>
<dbReference type="AlphaFoldDB" id="A0A8H6R736"/>
<comment type="caution">
    <text evidence="2">The sequence shown here is derived from an EMBL/GenBank/DDBJ whole genome shotgun (WGS) entry which is preliminary data.</text>
</comment>
<name>A0A8H6R736_9PEZI</name>
<evidence type="ECO:0000313" key="3">
    <source>
        <dbReference type="Proteomes" id="UP000660729"/>
    </source>
</evidence>
<feature type="domain" description="T6SS Phospholipase effector Tle1-like catalytic" evidence="1">
    <location>
        <begin position="77"/>
        <end position="387"/>
    </location>
</feature>
<dbReference type="PANTHER" id="PTHR33840:SF1">
    <property type="entry name" value="TLE1 PHOSPHOLIPASE DOMAIN-CONTAINING PROTEIN"/>
    <property type="match status" value="1"/>
</dbReference>
<protein>
    <recommendedName>
        <fullName evidence="1">T6SS Phospholipase effector Tle1-like catalytic domain-containing protein</fullName>
    </recommendedName>
</protein>
<dbReference type="Proteomes" id="UP000660729">
    <property type="component" value="Unassembled WGS sequence"/>
</dbReference>
<dbReference type="OrthoDB" id="3162439at2759"/>
<dbReference type="InterPro" id="IPR029058">
    <property type="entry name" value="AB_hydrolase_fold"/>
</dbReference>
<proteinExistence type="predicted"/>
<keyword evidence="3" id="KW-1185">Reference proteome</keyword>
<sequence>MTPRNVALRSHRAGPASTLGIHVLANNHAGRHVQTSAAGCCHKKPWESRRVSSARKDHISGKVPCIRSASAINMLRRRLIICCDGTTNDGINSRDPLTNVALVSQCISAEDHTDPQKPFIQIVWYRSGIGTGTGHMANTWDSMTGKGIHRIIREAYTFVCQNYCSPEDEIVLSGFSGGAFTVRALARLIDDVGVLTKAGLPYLRDIYDSWKAQESYNPQTRLLIREREGQDARPTWFETFASFLPKTRSPKLSAKESWSARMKTALDSLEHRGCLFRNVDIKACAVWDTVAALSGDQLSFVGETIPRSVKLAVHALSLNEQRTQFSPLLWRHSAADSGFSKNNASEAANHHSAADLRQCWFLGNHSDVGGGKADSVLSNIALSWVLGQLEGVVELDYPRLCQIRLSGSTQRSLHQRSQDFPVGLTDDPGRFAFVFEVPLTSLRAKCEIRVGSTALLMRMAGWSSRVPLRHIARTRQGVFAQVGSRIRRVFRSRHIPQPEGTTNETIHWTVESLCEPSKQLVPRPRPIQSLMDNDISFVMSEIDKNSLELRILQAWAVRDGLAFTAPGFTLENVSDGRKFSDRNASPWQVELDPRSELVIPIYLLLAHFPECEVKRTAETLRCMNVTTPVEMKCWQDGKCLAALFDKIIFAWREKLSETTDVLHCEANIKHASVSHFFTDSTMEGTKSLWTKDELTRNDDSSVRAGTLLFNRGHDGKVKVDTSGVWRPRRGFSGERDLPISQGLML</sequence>
<dbReference type="PANTHER" id="PTHR33840">
    <property type="match status" value="1"/>
</dbReference>
<reference evidence="2" key="1">
    <citation type="submission" date="2020-04" db="EMBL/GenBank/DDBJ databases">
        <title>Draft genome resource of the tomato pathogen Pseudocercospora fuligena.</title>
        <authorList>
            <person name="Zaccaron A."/>
        </authorList>
    </citation>
    <scope>NUCLEOTIDE SEQUENCE</scope>
    <source>
        <strain evidence="2">PF001</strain>
    </source>
</reference>
<accession>A0A8H6R736</accession>
<gene>
    <name evidence="2" type="ORF">HII31_13111</name>
</gene>
<dbReference type="EMBL" id="JABCIY010000316">
    <property type="protein sequence ID" value="KAF7185614.1"/>
    <property type="molecule type" value="Genomic_DNA"/>
</dbReference>
<evidence type="ECO:0000313" key="2">
    <source>
        <dbReference type="EMBL" id="KAF7185614.1"/>
    </source>
</evidence>